<dbReference type="AlphaFoldDB" id="A0A1B7KM86"/>
<evidence type="ECO:0000313" key="1">
    <source>
        <dbReference type="EMBL" id="OAT71205.1"/>
    </source>
</evidence>
<sequence>MFDPTVFDNLKTVLEGAVYDLDLAGEIVVTDRRDMVDLARFSRTYTITFCLSSDKERTISCSVRLAMDLEQIAQELLQRDVRPGCELAVMFFLPIRRYATCSLIESALRRIWGEKRIIRQTLRHDFYHEPSAYYMNEITIEFGRPIYEDNVDDLQAMVPYMLDSLEQLQRFYQM</sequence>
<name>A0A1B7KM86_PARTM</name>
<dbReference type="RefSeq" id="WP_064553647.1">
    <property type="nucleotide sequence ID" value="NZ_LXMA01000044.1"/>
</dbReference>
<proteinExistence type="predicted"/>
<evidence type="ECO:0008006" key="3">
    <source>
        <dbReference type="Google" id="ProtNLM"/>
    </source>
</evidence>
<accession>A0A1B7KM86</accession>
<comment type="caution">
    <text evidence="1">The sequence shown here is derived from an EMBL/GenBank/DDBJ whole genome shotgun (WGS) entry which is preliminary data.</text>
</comment>
<protein>
    <recommendedName>
        <fullName evidence="3">Group-specific protein</fullName>
    </recommendedName>
</protein>
<reference evidence="2" key="1">
    <citation type="submission" date="2016-05" db="EMBL/GenBank/DDBJ databases">
        <authorList>
            <person name="Wang W."/>
            <person name="Zhu L."/>
        </authorList>
    </citation>
    <scope>NUCLEOTIDE SEQUENCE [LARGE SCALE GENOMIC DNA]</scope>
    <source>
        <strain evidence="2">W-2</strain>
    </source>
</reference>
<dbReference type="OrthoDB" id="2964978at2"/>
<organism evidence="1 2">
    <name type="scientific">Parageobacillus thermoglucosidasius</name>
    <name type="common">Geobacillus thermoglucosidasius</name>
    <dbReference type="NCBI Taxonomy" id="1426"/>
    <lineage>
        <taxon>Bacteria</taxon>
        <taxon>Bacillati</taxon>
        <taxon>Bacillota</taxon>
        <taxon>Bacilli</taxon>
        <taxon>Bacillales</taxon>
        <taxon>Anoxybacillaceae</taxon>
        <taxon>Parageobacillus</taxon>
    </lineage>
</organism>
<dbReference type="Proteomes" id="UP000078290">
    <property type="component" value="Unassembled WGS sequence"/>
</dbReference>
<gene>
    <name evidence="1" type="ORF">A7K69_15565</name>
</gene>
<evidence type="ECO:0000313" key="2">
    <source>
        <dbReference type="Proteomes" id="UP000078290"/>
    </source>
</evidence>
<dbReference type="EMBL" id="LXMA01000044">
    <property type="protein sequence ID" value="OAT71205.1"/>
    <property type="molecule type" value="Genomic_DNA"/>
</dbReference>